<feature type="transmembrane region" description="Helical" evidence="1">
    <location>
        <begin position="171"/>
        <end position="189"/>
    </location>
</feature>
<keyword evidence="1" id="KW-1133">Transmembrane helix</keyword>
<feature type="transmembrane region" description="Helical" evidence="1">
    <location>
        <begin position="321"/>
        <end position="342"/>
    </location>
</feature>
<protein>
    <recommendedName>
        <fullName evidence="4">NnrS family protein</fullName>
    </recommendedName>
</protein>
<dbReference type="EMBL" id="MQWA01000001">
    <property type="protein sequence ID" value="PQJ28290.1"/>
    <property type="molecule type" value="Genomic_DNA"/>
</dbReference>
<keyword evidence="3" id="KW-1185">Reference proteome</keyword>
<evidence type="ECO:0000256" key="1">
    <source>
        <dbReference type="SAM" id="Phobius"/>
    </source>
</evidence>
<evidence type="ECO:0000313" key="3">
    <source>
        <dbReference type="Proteomes" id="UP000239907"/>
    </source>
</evidence>
<dbReference type="Proteomes" id="UP000239907">
    <property type="component" value="Unassembled WGS sequence"/>
</dbReference>
<comment type="caution">
    <text evidence="2">The sequence shown here is derived from an EMBL/GenBank/DDBJ whole genome shotgun (WGS) entry which is preliminary data.</text>
</comment>
<accession>A0A2S7U130</accession>
<keyword evidence="1" id="KW-0472">Membrane</keyword>
<evidence type="ECO:0008006" key="4">
    <source>
        <dbReference type="Google" id="ProtNLM"/>
    </source>
</evidence>
<gene>
    <name evidence="2" type="ORF">BSZ32_07060</name>
</gene>
<dbReference type="Pfam" id="PF05940">
    <property type="entry name" value="NnrS"/>
    <property type="match status" value="1"/>
</dbReference>
<feature type="transmembrane region" description="Helical" evidence="1">
    <location>
        <begin position="48"/>
        <end position="65"/>
    </location>
</feature>
<dbReference type="OrthoDB" id="191150at2"/>
<feature type="transmembrane region" description="Helical" evidence="1">
    <location>
        <begin position="77"/>
        <end position="98"/>
    </location>
</feature>
<organism evidence="2 3">
    <name type="scientific">Rubritalea profundi</name>
    <dbReference type="NCBI Taxonomy" id="1658618"/>
    <lineage>
        <taxon>Bacteria</taxon>
        <taxon>Pseudomonadati</taxon>
        <taxon>Verrucomicrobiota</taxon>
        <taxon>Verrucomicrobiia</taxon>
        <taxon>Verrucomicrobiales</taxon>
        <taxon>Rubritaleaceae</taxon>
        <taxon>Rubritalea</taxon>
    </lineage>
</organism>
<sequence>MNTKLVAAEPYRLFFPMALLTGVVGVMLWPLFYWQMLDYSPLQAHTRLMIQGFVGGCVIGFLGTAMPKMLTAPSLKLWQVMTLVAGYIGYCAAHSSGLQPLGDGVFAATLSFMLVCFGMRVKVRKSAVGPQMVLAVMGMVSGILGAAWWAFCMPSEHFQVSIFSQRLLYQAFILLPILGVGSFFFPMVLGVKKEEIKGTQAWRRKAGESFVVGALIILTYWVEVYAQQRVMAWTRFLICFIWLTKESGWLRRTGTKGVMVHSLRAGIVCLLGGMIAVAVLEQHRVALEHTLYIGGFGLITMIVATRVIYGHSGQGAKFQRWVKPLVACVALLMLAMATRVSADFMPAIRNIHHTYAAICWVVVSAIWALAVFPFIHRCPPAVKAKPAAPVKSVLDMDFRKK</sequence>
<feature type="transmembrane region" description="Helical" evidence="1">
    <location>
        <begin position="262"/>
        <end position="280"/>
    </location>
</feature>
<keyword evidence="1" id="KW-0812">Transmembrane</keyword>
<dbReference type="InterPro" id="IPR010266">
    <property type="entry name" value="NnrS"/>
</dbReference>
<evidence type="ECO:0000313" key="2">
    <source>
        <dbReference type="EMBL" id="PQJ28290.1"/>
    </source>
</evidence>
<dbReference type="AlphaFoldDB" id="A0A2S7U130"/>
<feature type="transmembrane region" description="Helical" evidence="1">
    <location>
        <begin position="210"/>
        <end position="226"/>
    </location>
</feature>
<feature type="transmembrane region" description="Helical" evidence="1">
    <location>
        <begin position="12"/>
        <end position="36"/>
    </location>
</feature>
<feature type="transmembrane region" description="Helical" evidence="1">
    <location>
        <begin position="232"/>
        <end position="250"/>
    </location>
</feature>
<feature type="transmembrane region" description="Helical" evidence="1">
    <location>
        <begin position="292"/>
        <end position="309"/>
    </location>
</feature>
<reference evidence="2 3" key="1">
    <citation type="submission" date="2016-12" db="EMBL/GenBank/DDBJ databases">
        <title>Study of bacterial adaptation to deep sea.</title>
        <authorList>
            <person name="Song J."/>
            <person name="Yoshizawa S."/>
            <person name="Kogure K."/>
        </authorList>
    </citation>
    <scope>NUCLEOTIDE SEQUENCE [LARGE SCALE GENOMIC DNA]</scope>
    <source>
        <strain evidence="2 3">SAORIC-165</strain>
    </source>
</reference>
<dbReference type="RefSeq" id="WP_105042793.1">
    <property type="nucleotide sequence ID" value="NZ_MQWA01000001.1"/>
</dbReference>
<name>A0A2S7U130_9BACT</name>
<feature type="transmembrane region" description="Helical" evidence="1">
    <location>
        <begin position="354"/>
        <end position="375"/>
    </location>
</feature>
<feature type="transmembrane region" description="Helical" evidence="1">
    <location>
        <begin position="133"/>
        <end position="151"/>
    </location>
</feature>
<proteinExistence type="predicted"/>
<feature type="transmembrane region" description="Helical" evidence="1">
    <location>
        <begin position="104"/>
        <end position="121"/>
    </location>
</feature>